<evidence type="ECO:0000313" key="2">
    <source>
        <dbReference type="EnsemblMetazoa" id="ASIC002503-PA"/>
    </source>
</evidence>
<dbReference type="EnsemblMetazoa" id="ASIC002503-RA">
    <property type="protein sequence ID" value="ASIC002503-PA"/>
    <property type="gene ID" value="ASIC002503"/>
</dbReference>
<name>A0A084VCF2_ANOSI</name>
<evidence type="ECO:0000313" key="3">
    <source>
        <dbReference type="Proteomes" id="UP000030765"/>
    </source>
</evidence>
<evidence type="ECO:0000313" key="1">
    <source>
        <dbReference type="EMBL" id="KFB35646.1"/>
    </source>
</evidence>
<dbReference type="EMBL" id="KE524597">
    <property type="protein sequence ID" value="KFB35646.1"/>
    <property type="molecule type" value="Genomic_DNA"/>
</dbReference>
<accession>A0A084VCF2</accession>
<protein>
    <submittedName>
        <fullName evidence="1 2">Uncharacterized protein</fullName>
    </submittedName>
</protein>
<organism evidence="1">
    <name type="scientific">Anopheles sinensis</name>
    <name type="common">Mosquito</name>
    <dbReference type="NCBI Taxonomy" id="74873"/>
    <lineage>
        <taxon>Eukaryota</taxon>
        <taxon>Metazoa</taxon>
        <taxon>Ecdysozoa</taxon>
        <taxon>Arthropoda</taxon>
        <taxon>Hexapoda</taxon>
        <taxon>Insecta</taxon>
        <taxon>Pterygota</taxon>
        <taxon>Neoptera</taxon>
        <taxon>Endopterygota</taxon>
        <taxon>Diptera</taxon>
        <taxon>Nematocera</taxon>
        <taxon>Culicoidea</taxon>
        <taxon>Culicidae</taxon>
        <taxon>Anophelinae</taxon>
        <taxon>Anopheles</taxon>
    </lineage>
</organism>
<reference evidence="2" key="2">
    <citation type="submission" date="2020-05" db="UniProtKB">
        <authorList>
            <consortium name="EnsemblMetazoa"/>
        </authorList>
    </citation>
    <scope>IDENTIFICATION</scope>
</reference>
<dbReference type="Proteomes" id="UP000030765">
    <property type="component" value="Unassembled WGS sequence"/>
</dbReference>
<dbReference type="EMBL" id="ATLV01010669">
    <property type="status" value="NOT_ANNOTATED_CDS"/>
    <property type="molecule type" value="Genomic_DNA"/>
</dbReference>
<dbReference type="AlphaFoldDB" id="A0A084VCF2"/>
<keyword evidence="3" id="KW-1185">Reference proteome</keyword>
<dbReference type="VEuPathDB" id="VectorBase:ASIC002503"/>
<proteinExistence type="predicted"/>
<reference evidence="1 3" key="1">
    <citation type="journal article" date="2014" name="BMC Genomics">
        <title>Genome sequence of Anopheles sinensis provides insight into genetics basis of mosquito competence for malaria parasites.</title>
        <authorList>
            <person name="Zhou D."/>
            <person name="Zhang D."/>
            <person name="Ding G."/>
            <person name="Shi L."/>
            <person name="Hou Q."/>
            <person name="Ye Y."/>
            <person name="Xu Y."/>
            <person name="Zhou H."/>
            <person name="Xiong C."/>
            <person name="Li S."/>
            <person name="Yu J."/>
            <person name="Hong S."/>
            <person name="Yu X."/>
            <person name="Zou P."/>
            <person name="Chen C."/>
            <person name="Chang X."/>
            <person name="Wang W."/>
            <person name="Lv Y."/>
            <person name="Sun Y."/>
            <person name="Ma L."/>
            <person name="Shen B."/>
            <person name="Zhu C."/>
        </authorList>
    </citation>
    <scope>NUCLEOTIDE SEQUENCE [LARGE SCALE GENOMIC DNA]</scope>
</reference>
<gene>
    <name evidence="1" type="ORF">ZHAS_00002503</name>
</gene>
<sequence length="89" mass="10031">MRAANQSRFNFERKRAELQTIIHPAPADATRPAKACRHVTICRSVEKFNELWAANGGSPNACESTQIRFCVPAQAHNPNNFRDGLKMHK</sequence>